<name>K8F2L2_9CHLO</name>
<dbReference type="KEGG" id="bpg:Bathy03g00250"/>
<dbReference type="Proteomes" id="UP000198341">
    <property type="component" value="Chromosome 3"/>
</dbReference>
<organism evidence="2 3">
    <name type="scientific">Bathycoccus prasinos</name>
    <dbReference type="NCBI Taxonomy" id="41875"/>
    <lineage>
        <taxon>Eukaryota</taxon>
        <taxon>Viridiplantae</taxon>
        <taxon>Chlorophyta</taxon>
        <taxon>Mamiellophyceae</taxon>
        <taxon>Mamiellales</taxon>
        <taxon>Bathycoccaceae</taxon>
        <taxon>Bathycoccus</taxon>
    </lineage>
</organism>
<evidence type="ECO:0000313" key="2">
    <source>
        <dbReference type="EMBL" id="CCO15773.1"/>
    </source>
</evidence>
<evidence type="ECO:0000313" key="3">
    <source>
        <dbReference type="Proteomes" id="UP000198341"/>
    </source>
</evidence>
<dbReference type="RefSeq" id="XP_007514336.1">
    <property type="nucleotide sequence ID" value="XM_007514274.1"/>
</dbReference>
<evidence type="ECO:0000256" key="1">
    <source>
        <dbReference type="SAM" id="MobiDB-lite"/>
    </source>
</evidence>
<feature type="compositionally biased region" description="Polar residues" evidence="1">
    <location>
        <begin position="48"/>
        <end position="59"/>
    </location>
</feature>
<keyword evidence="3" id="KW-1185">Reference proteome</keyword>
<feature type="compositionally biased region" description="Basic and acidic residues" evidence="1">
    <location>
        <begin position="33"/>
        <end position="42"/>
    </location>
</feature>
<accession>K8F2L2</accession>
<protein>
    <submittedName>
        <fullName evidence="2">Uncharacterized protein</fullName>
    </submittedName>
</protein>
<proteinExistence type="predicted"/>
<dbReference type="EMBL" id="FO082276">
    <property type="protein sequence ID" value="CCO15773.1"/>
    <property type="molecule type" value="Genomic_DNA"/>
</dbReference>
<dbReference type="GeneID" id="19016563"/>
<reference evidence="2 3" key="1">
    <citation type="submission" date="2011-10" db="EMBL/GenBank/DDBJ databases">
        <authorList>
            <person name="Genoscope - CEA"/>
        </authorList>
    </citation>
    <scope>NUCLEOTIDE SEQUENCE [LARGE SCALE GENOMIC DNA]</scope>
    <source>
        <strain evidence="2 3">RCC 1105</strain>
    </source>
</reference>
<sequence length="148" mass="16878">MKKKKKTMLTFQNKSAFSRFFFHREEGYFVERSTNFDDEGKERGKRMSCNSNSNASGTDGSSGGDKIPPIETISPGQFDDLSKEELQKELAASFEIRAAMAAKLELVEDQLRATVSEVCKILALKREAEFELKRMKQTYETVDDDEKK</sequence>
<dbReference type="AlphaFoldDB" id="K8F2L2"/>
<feature type="region of interest" description="Disordered" evidence="1">
    <location>
        <begin position="33"/>
        <end position="78"/>
    </location>
</feature>
<gene>
    <name evidence="2" type="ORF">Bathy03g00250</name>
</gene>